<sequence length="247" mass="28664">MRQIYGKQFFQLRRAQSPYHKSTVNFVRDIAIYVELWHHCADPLGSPNFSAPLTQHFVTTQYELGQDDLADVSSFRFLPALFTNGTHYLKVAGKHRLFDARDVQRKKFHLCGHKSAEPMSDEAWQSWMERFNRHIAFRRQDLNAPHLALETKIPPTFLRKHMSIVFAPWLSRGSDSSEEAVYCTTCLYTDNQKIAYTRDTFLAHLRECRVGPYDELCMKESCMSSCGHHTVSLVNKQDEMAVLDEVI</sequence>
<dbReference type="EMBL" id="ML977345">
    <property type="protein sequence ID" value="KAF2108849.1"/>
    <property type="molecule type" value="Genomic_DNA"/>
</dbReference>
<evidence type="ECO:0000313" key="1">
    <source>
        <dbReference type="EMBL" id="KAF2108849.1"/>
    </source>
</evidence>
<accession>A0A6A5YNK5</accession>
<dbReference type="AlphaFoldDB" id="A0A6A5YNK5"/>
<keyword evidence="2" id="KW-1185">Reference proteome</keyword>
<dbReference type="OrthoDB" id="3798261at2759"/>
<organism evidence="1 2">
    <name type="scientific">Lophiotrema nucula</name>
    <dbReference type="NCBI Taxonomy" id="690887"/>
    <lineage>
        <taxon>Eukaryota</taxon>
        <taxon>Fungi</taxon>
        <taxon>Dikarya</taxon>
        <taxon>Ascomycota</taxon>
        <taxon>Pezizomycotina</taxon>
        <taxon>Dothideomycetes</taxon>
        <taxon>Pleosporomycetidae</taxon>
        <taxon>Pleosporales</taxon>
        <taxon>Lophiotremataceae</taxon>
        <taxon>Lophiotrema</taxon>
    </lineage>
</organism>
<dbReference type="Proteomes" id="UP000799770">
    <property type="component" value="Unassembled WGS sequence"/>
</dbReference>
<evidence type="ECO:0000313" key="2">
    <source>
        <dbReference type="Proteomes" id="UP000799770"/>
    </source>
</evidence>
<protein>
    <submittedName>
        <fullName evidence="1">Uncharacterized protein</fullName>
    </submittedName>
</protein>
<name>A0A6A5YNK5_9PLEO</name>
<proteinExistence type="predicted"/>
<reference evidence="1" key="1">
    <citation type="journal article" date="2020" name="Stud. Mycol.">
        <title>101 Dothideomycetes genomes: a test case for predicting lifestyles and emergence of pathogens.</title>
        <authorList>
            <person name="Haridas S."/>
            <person name="Albert R."/>
            <person name="Binder M."/>
            <person name="Bloem J."/>
            <person name="Labutti K."/>
            <person name="Salamov A."/>
            <person name="Andreopoulos B."/>
            <person name="Baker S."/>
            <person name="Barry K."/>
            <person name="Bills G."/>
            <person name="Bluhm B."/>
            <person name="Cannon C."/>
            <person name="Castanera R."/>
            <person name="Culley D."/>
            <person name="Daum C."/>
            <person name="Ezra D."/>
            <person name="Gonzalez J."/>
            <person name="Henrissat B."/>
            <person name="Kuo A."/>
            <person name="Liang C."/>
            <person name="Lipzen A."/>
            <person name="Lutzoni F."/>
            <person name="Magnuson J."/>
            <person name="Mondo S."/>
            <person name="Nolan M."/>
            <person name="Ohm R."/>
            <person name="Pangilinan J."/>
            <person name="Park H.-J."/>
            <person name="Ramirez L."/>
            <person name="Alfaro M."/>
            <person name="Sun H."/>
            <person name="Tritt A."/>
            <person name="Yoshinaga Y."/>
            <person name="Zwiers L.-H."/>
            <person name="Turgeon B."/>
            <person name="Goodwin S."/>
            <person name="Spatafora J."/>
            <person name="Crous P."/>
            <person name="Grigoriev I."/>
        </authorList>
    </citation>
    <scope>NUCLEOTIDE SEQUENCE</scope>
    <source>
        <strain evidence="1">CBS 627.86</strain>
    </source>
</reference>
<gene>
    <name evidence="1" type="ORF">BDV96DRAFT_670431</name>
</gene>